<evidence type="ECO:0000313" key="3">
    <source>
        <dbReference type="Proteomes" id="UP001189429"/>
    </source>
</evidence>
<evidence type="ECO:0000256" key="1">
    <source>
        <dbReference type="SAM" id="MobiDB-lite"/>
    </source>
</evidence>
<feature type="region of interest" description="Disordered" evidence="1">
    <location>
        <begin position="93"/>
        <end position="123"/>
    </location>
</feature>
<dbReference type="Proteomes" id="UP001189429">
    <property type="component" value="Unassembled WGS sequence"/>
</dbReference>
<gene>
    <name evidence="2" type="ORF">PCOR1329_LOCUS901</name>
</gene>
<evidence type="ECO:0000313" key="2">
    <source>
        <dbReference type="EMBL" id="CAK0789277.1"/>
    </source>
</evidence>
<accession>A0ABN9P9I2</accession>
<protein>
    <submittedName>
        <fullName evidence="2">Uncharacterized protein</fullName>
    </submittedName>
</protein>
<organism evidence="2 3">
    <name type="scientific">Prorocentrum cordatum</name>
    <dbReference type="NCBI Taxonomy" id="2364126"/>
    <lineage>
        <taxon>Eukaryota</taxon>
        <taxon>Sar</taxon>
        <taxon>Alveolata</taxon>
        <taxon>Dinophyceae</taxon>
        <taxon>Prorocentrales</taxon>
        <taxon>Prorocentraceae</taxon>
        <taxon>Prorocentrum</taxon>
    </lineage>
</organism>
<feature type="compositionally biased region" description="Low complexity" evidence="1">
    <location>
        <begin position="14"/>
        <end position="32"/>
    </location>
</feature>
<proteinExistence type="predicted"/>
<keyword evidence="3" id="KW-1185">Reference proteome</keyword>
<reference evidence="2" key="1">
    <citation type="submission" date="2023-10" db="EMBL/GenBank/DDBJ databases">
        <authorList>
            <person name="Chen Y."/>
            <person name="Shah S."/>
            <person name="Dougan E. K."/>
            <person name="Thang M."/>
            <person name="Chan C."/>
        </authorList>
    </citation>
    <scope>NUCLEOTIDE SEQUENCE [LARGE SCALE GENOMIC DNA]</scope>
</reference>
<feature type="compositionally biased region" description="Polar residues" evidence="1">
    <location>
        <begin position="102"/>
        <end position="123"/>
    </location>
</feature>
<feature type="region of interest" description="Disordered" evidence="1">
    <location>
        <begin position="1"/>
        <end position="32"/>
    </location>
</feature>
<comment type="caution">
    <text evidence="2">The sequence shown here is derived from an EMBL/GenBank/DDBJ whole genome shotgun (WGS) entry which is preliminary data.</text>
</comment>
<dbReference type="EMBL" id="CAUYUJ010000213">
    <property type="protein sequence ID" value="CAK0789277.1"/>
    <property type="molecule type" value="Genomic_DNA"/>
</dbReference>
<name>A0ABN9P9I2_9DINO</name>
<sequence>MLHDGVHPFGSGPRADAAARDAAAGTSWAGGASDEISAAVRAGGDADAGMAVAGALAREAQVIDKGDGDGIDLDMDVLGDHDSQDQPEHFRVLQEKQEDRTGTTTTSMPASACSTDPATSCMR</sequence>